<evidence type="ECO:0000313" key="1">
    <source>
        <dbReference type="EMBL" id="MDI5963680.1"/>
    </source>
</evidence>
<gene>
    <name evidence="1" type="ORF">POF43_013315</name>
</gene>
<accession>A0ABT6VYW7</accession>
<evidence type="ECO:0000313" key="2">
    <source>
        <dbReference type="Proteomes" id="UP001156398"/>
    </source>
</evidence>
<dbReference type="Proteomes" id="UP001156398">
    <property type="component" value="Unassembled WGS sequence"/>
</dbReference>
<proteinExistence type="predicted"/>
<reference evidence="1 2" key="1">
    <citation type="submission" date="2023-05" db="EMBL/GenBank/DDBJ databases">
        <title>Streptantibioticus silvisoli sp. nov., acidotolerant actinomycetes 1 from pine litter.</title>
        <authorList>
            <person name="Swiecimska M."/>
            <person name="Golinska P."/>
            <person name="Sangal V."/>
            <person name="Wachnowicz B."/>
            <person name="Goodfellow M."/>
        </authorList>
    </citation>
    <scope>NUCLEOTIDE SEQUENCE [LARGE SCALE GENOMIC DNA]</scope>
    <source>
        <strain evidence="1 2">SL54</strain>
    </source>
</reference>
<dbReference type="RefSeq" id="WP_271323911.1">
    <property type="nucleotide sequence ID" value="NZ_JAAGKO020000016.1"/>
</dbReference>
<organism evidence="1 2">
    <name type="scientific">Streptantibioticus silvisoli</name>
    <dbReference type="NCBI Taxonomy" id="2705255"/>
    <lineage>
        <taxon>Bacteria</taxon>
        <taxon>Bacillati</taxon>
        <taxon>Actinomycetota</taxon>
        <taxon>Actinomycetes</taxon>
        <taxon>Kitasatosporales</taxon>
        <taxon>Streptomycetaceae</taxon>
        <taxon>Streptantibioticus</taxon>
    </lineage>
</organism>
<protein>
    <submittedName>
        <fullName evidence="1">Uncharacterized protein</fullName>
    </submittedName>
</protein>
<dbReference type="EMBL" id="JAAGKO020000016">
    <property type="protein sequence ID" value="MDI5963680.1"/>
    <property type="molecule type" value="Genomic_DNA"/>
</dbReference>
<sequence length="95" mass="10003">MKVTVPGSAGQEHAAAAISDFGPACGAEYPLGVEPRGVEPRGVEPMGVEPMGVEPIAFARQRWRVADAFRLVALTRGGVHFERGHLVERPGAVTA</sequence>
<name>A0ABT6VYW7_9ACTN</name>
<keyword evidence="2" id="KW-1185">Reference proteome</keyword>
<comment type="caution">
    <text evidence="1">The sequence shown here is derived from an EMBL/GenBank/DDBJ whole genome shotgun (WGS) entry which is preliminary data.</text>
</comment>